<keyword evidence="9 11" id="KW-0406">Ion transport</keyword>
<evidence type="ECO:0000256" key="5">
    <source>
        <dbReference type="ARBA" id="ARBA00022741"/>
    </source>
</evidence>
<dbReference type="Proteomes" id="UP000005104">
    <property type="component" value="Chromosome"/>
</dbReference>
<evidence type="ECO:0000313" key="13">
    <source>
        <dbReference type="Proteomes" id="UP000005104"/>
    </source>
</evidence>
<dbReference type="NCBIfam" id="TIGR00681">
    <property type="entry name" value="kdpC"/>
    <property type="match status" value="1"/>
</dbReference>
<evidence type="ECO:0000256" key="3">
    <source>
        <dbReference type="ARBA" id="ARBA00022538"/>
    </source>
</evidence>
<keyword evidence="10 11" id="KW-0472">Membrane</keyword>
<dbReference type="eggNOG" id="COG2156">
    <property type="taxonomic scope" value="Bacteria"/>
</dbReference>
<dbReference type="PANTHER" id="PTHR30042">
    <property type="entry name" value="POTASSIUM-TRANSPORTING ATPASE C CHAIN"/>
    <property type="match status" value="1"/>
</dbReference>
<comment type="subcellular location">
    <subcellularLocation>
        <location evidence="11">Cell membrane</location>
        <topology evidence="11">Single-pass membrane protein</topology>
    </subcellularLocation>
</comment>
<gene>
    <name evidence="11" type="primary">kdpC</name>
    <name evidence="12" type="ORF">DesyoDRAFT_1830</name>
</gene>
<keyword evidence="8 11" id="KW-1133">Transmembrane helix</keyword>
<dbReference type="GO" id="GO:0008556">
    <property type="term" value="F:P-type potassium transmembrane transporter activity"/>
    <property type="evidence" value="ECO:0007669"/>
    <property type="project" value="InterPro"/>
</dbReference>
<evidence type="ECO:0000256" key="1">
    <source>
        <dbReference type="ARBA" id="ARBA00022448"/>
    </source>
</evidence>
<dbReference type="PIRSF" id="PIRSF001296">
    <property type="entry name" value="K_ATPase_KdpC"/>
    <property type="match status" value="1"/>
</dbReference>
<dbReference type="InterPro" id="IPR003820">
    <property type="entry name" value="KdpC"/>
</dbReference>
<keyword evidence="1 11" id="KW-0813">Transport</keyword>
<dbReference type="Pfam" id="PF02669">
    <property type="entry name" value="KdpC"/>
    <property type="match status" value="1"/>
</dbReference>
<comment type="similarity">
    <text evidence="11">Belongs to the KdpC family.</text>
</comment>
<evidence type="ECO:0000256" key="10">
    <source>
        <dbReference type="ARBA" id="ARBA00023136"/>
    </source>
</evidence>
<proteinExistence type="inferred from homology"/>
<evidence type="ECO:0000313" key="12">
    <source>
        <dbReference type="EMBL" id="EHQ88954.1"/>
    </source>
</evidence>
<organism evidence="12 13">
    <name type="scientific">Desulfosporosinus youngiae DSM 17734</name>
    <dbReference type="NCBI Taxonomy" id="768710"/>
    <lineage>
        <taxon>Bacteria</taxon>
        <taxon>Bacillati</taxon>
        <taxon>Bacillota</taxon>
        <taxon>Clostridia</taxon>
        <taxon>Eubacteriales</taxon>
        <taxon>Desulfitobacteriaceae</taxon>
        <taxon>Desulfosporosinus</taxon>
    </lineage>
</organism>
<dbReference type="GO" id="GO:0005524">
    <property type="term" value="F:ATP binding"/>
    <property type="evidence" value="ECO:0007669"/>
    <property type="project" value="UniProtKB-UniRule"/>
</dbReference>
<accession>H5XTZ6</accession>
<dbReference type="PANTHER" id="PTHR30042:SF2">
    <property type="entry name" value="POTASSIUM-TRANSPORTING ATPASE KDPC SUBUNIT"/>
    <property type="match status" value="1"/>
</dbReference>
<dbReference type="STRING" id="768710.DesyoDRAFT_1830"/>
<comment type="function">
    <text evidence="11">Part of the high-affinity ATP-driven potassium transport (or Kdp) system, which catalyzes the hydrolysis of ATP coupled with the electrogenic transport of potassium into the cytoplasm. This subunit acts as a catalytic chaperone that increases the ATP-binding affinity of the ATP-hydrolyzing subunit KdpB by the formation of a transient KdpB/KdpC/ATP ternary complex.</text>
</comment>
<evidence type="ECO:0000256" key="2">
    <source>
        <dbReference type="ARBA" id="ARBA00022475"/>
    </source>
</evidence>
<sequence>MMSSFLKGIKRPFLVTIALLLICGLAYPLLLTGISQLIFPKQANGSLVKIDGQTIGSELVGQDFSDARFMKSRPSAVNYNTYTREDQERGNYTRVASGSKNYAPTNPELVKRVETDIAEFLKANPSVKKEAIPTDLLTASGSGLDPHISPASAAVQIPALVKSTGLAKETLEAIVRENTQGKLLSIFGEETVNVLMVNLDIAKELGLLKQATN</sequence>
<evidence type="ECO:0000256" key="11">
    <source>
        <dbReference type="HAMAP-Rule" id="MF_00276"/>
    </source>
</evidence>
<dbReference type="NCBIfam" id="NF001454">
    <property type="entry name" value="PRK00315.1"/>
    <property type="match status" value="1"/>
</dbReference>
<dbReference type="EMBL" id="CM001441">
    <property type="protein sequence ID" value="EHQ88954.1"/>
    <property type="molecule type" value="Genomic_DNA"/>
</dbReference>
<dbReference type="HOGENOM" id="CLU_077094_1_0_9"/>
<comment type="subunit">
    <text evidence="11">The system is composed of three essential subunits: KdpA, KdpB and KdpC.</text>
</comment>
<dbReference type="AlphaFoldDB" id="H5XTZ6"/>
<dbReference type="NCBIfam" id="NF010600">
    <property type="entry name" value="PRK13995.1"/>
    <property type="match status" value="1"/>
</dbReference>
<keyword evidence="4 11" id="KW-0812">Transmembrane</keyword>
<keyword evidence="7 11" id="KW-0630">Potassium</keyword>
<dbReference type="GO" id="GO:0005886">
    <property type="term" value="C:plasma membrane"/>
    <property type="evidence" value="ECO:0007669"/>
    <property type="project" value="UniProtKB-SubCell"/>
</dbReference>
<evidence type="ECO:0000256" key="6">
    <source>
        <dbReference type="ARBA" id="ARBA00022840"/>
    </source>
</evidence>
<evidence type="ECO:0000256" key="4">
    <source>
        <dbReference type="ARBA" id="ARBA00022692"/>
    </source>
</evidence>
<dbReference type="HAMAP" id="MF_00276">
    <property type="entry name" value="KdpC"/>
    <property type="match status" value="1"/>
</dbReference>
<name>H5XTZ6_9FIRM</name>
<keyword evidence="5 11" id="KW-0547">Nucleotide-binding</keyword>
<keyword evidence="3 11" id="KW-0633">Potassium transport</keyword>
<evidence type="ECO:0000256" key="9">
    <source>
        <dbReference type="ARBA" id="ARBA00023065"/>
    </source>
</evidence>
<protein>
    <recommendedName>
        <fullName evidence="11">Potassium-transporting ATPase KdpC subunit</fullName>
    </recommendedName>
    <alternativeName>
        <fullName evidence="11">ATP phosphohydrolase [potassium-transporting] C chain</fullName>
    </alternativeName>
    <alternativeName>
        <fullName evidence="11">Potassium-binding and translocating subunit C</fullName>
    </alternativeName>
    <alternativeName>
        <fullName evidence="11">Potassium-translocating ATPase C chain</fullName>
    </alternativeName>
</protein>
<keyword evidence="13" id="KW-1185">Reference proteome</keyword>
<evidence type="ECO:0000256" key="8">
    <source>
        <dbReference type="ARBA" id="ARBA00022989"/>
    </source>
</evidence>
<keyword evidence="2 11" id="KW-1003">Cell membrane</keyword>
<reference evidence="12 13" key="1">
    <citation type="submission" date="2011-11" db="EMBL/GenBank/DDBJ databases">
        <title>The Noncontiguous Finished genome of Desulfosporosinus youngiae DSM 17734.</title>
        <authorList>
            <consortium name="US DOE Joint Genome Institute (JGI-PGF)"/>
            <person name="Lucas S."/>
            <person name="Han J."/>
            <person name="Lapidus A."/>
            <person name="Cheng J.-F."/>
            <person name="Goodwin L."/>
            <person name="Pitluck S."/>
            <person name="Peters L."/>
            <person name="Ovchinnikova G."/>
            <person name="Lu M."/>
            <person name="Land M.L."/>
            <person name="Hauser L."/>
            <person name="Pester M."/>
            <person name="Spring S."/>
            <person name="Ollivier B."/>
            <person name="Rattei T."/>
            <person name="Klenk H.-P."/>
            <person name="Wagner M."/>
            <person name="Loy A."/>
            <person name="Woyke T.J."/>
        </authorList>
    </citation>
    <scope>NUCLEOTIDE SEQUENCE [LARGE SCALE GENOMIC DNA]</scope>
    <source>
        <strain evidence="12 13">DSM 17734</strain>
    </source>
</reference>
<evidence type="ECO:0000256" key="7">
    <source>
        <dbReference type="ARBA" id="ARBA00022958"/>
    </source>
</evidence>
<keyword evidence="6 11" id="KW-0067">ATP-binding</keyword>